<dbReference type="Gene3D" id="1.20.1440.60">
    <property type="entry name" value="23S rRNA-intervening sequence"/>
    <property type="match status" value="1"/>
</dbReference>
<evidence type="ECO:0008006" key="3">
    <source>
        <dbReference type="Google" id="ProtNLM"/>
    </source>
</evidence>
<sequence length="121" mass="14319">MQKLVSGYRNLIVWKEAKKLTVLVYELTEKFPRSEDFALKGQMRRAAVSIMSQMAEGWLRRSSKDKLRYLEIAEGSLLELESQGEVAREVKYWNENDYLRFDSQRAKVGYLLFRYKSKIGR</sequence>
<dbReference type="InterPro" id="IPR036583">
    <property type="entry name" value="23S_rRNA_IVS_sf"/>
</dbReference>
<comment type="caution">
    <text evidence="1">The sequence shown here is derived from an EMBL/GenBank/DDBJ whole genome shotgun (WGS) entry which is preliminary data.</text>
</comment>
<name>A0A1F7XL88_9BACT</name>
<dbReference type="Proteomes" id="UP000177382">
    <property type="component" value="Unassembled WGS sequence"/>
</dbReference>
<dbReference type="Pfam" id="PF05635">
    <property type="entry name" value="23S_rRNA_IVP"/>
    <property type="match status" value="1"/>
</dbReference>
<dbReference type="PANTHER" id="PTHR38471">
    <property type="entry name" value="FOUR HELIX BUNDLE PROTEIN"/>
    <property type="match status" value="1"/>
</dbReference>
<dbReference type="PANTHER" id="PTHR38471:SF2">
    <property type="entry name" value="FOUR HELIX BUNDLE PROTEIN"/>
    <property type="match status" value="1"/>
</dbReference>
<dbReference type="InterPro" id="IPR012657">
    <property type="entry name" value="23S_rRNA-intervening_sequence"/>
</dbReference>
<dbReference type="SUPFAM" id="SSF158446">
    <property type="entry name" value="IVS-encoded protein-like"/>
    <property type="match status" value="1"/>
</dbReference>
<accession>A0A1F7XL88</accession>
<dbReference type="CDD" id="cd16377">
    <property type="entry name" value="23S_rRNA_IVP_like"/>
    <property type="match status" value="1"/>
</dbReference>
<gene>
    <name evidence="1" type="ORF">A2V97_03205</name>
</gene>
<dbReference type="EMBL" id="MGFX01000001">
    <property type="protein sequence ID" value="OGM15760.1"/>
    <property type="molecule type" value="Genomic_DNA"/>
</dbReference>
<protein>
    <recommendedName>
        <fullName evidence="3">Four helix bundle protein</fullName>
    </recommendedName>
</protein>
<proteinExistence type="predicted"/>
<dbReference type="AlphaFoldDB" id="A0A1F7XL88"/>
<evidence type="ECO:0000313" key="2">
    <source>
        <dbReference type="Proteomes" id="UP000177382"/>
    </source>
</evidence>
<organism evidence="1 2">
    <name type="scientific">Candidatus Woesebacteria bacterium RBG_16_42_24</name>
    <dbReference type="NCBI Taxonomy" id="1802485"/>
    <lineage>
        <taxon>Bacteria</taxon>
        <taxon>Candidatus Woeseibacteriota</taxon>
    </lineage>
</organism>
<reference evidence="1 2" key="1">
    <citation type="journal article" date="2016" name="Nat. Commun.">
        <title>Thousands of microbial genomes shed light on interconnected biogeochemical processes in an aquifer system.</title>
        <authorList>
            <person name="Anantharaman K."/>
            <person name="Brown C.T."/>
            <person name="Hug L.A."/>
            <person name="Sharon I."/>
            <person name="Castelle C.J."/>
            <person name="Probst A.J."/>
            <person name="Thomas B.C."/>
            <person name="Singh A."/>
            <person name="Wilkins M.J."/>
            <person name="Karaoz U."/>
            <person name="Brodie E.L."/>
            <person name="Williams K.H."/>
            <person name="Hubbard S.S."/>
            <person name="Banfield J.F."/>
        </authorList>
    </citation>
    <scope>NUCLEOTIDE SEQUENCE [LARGE SCALE GENOMIC DNA]</scope>
</reference>
<dbReference type="STRING" id="1802485.A2V97_03205"/>
<evidence type="ECO:0000313" key="1">
    <source>
        <dbReference type="EMBL" id="OGM15760.1"/>
    </source>
</evidence>
<dbReference type="NCBIfam" id="TIGR02436">
    <property type="entry name" value="four helix bundle protein"/>
    <property type="match status" value="1"/>
</dbReference>